<dbReference type="Proteomes" id="UP001187192">
    <property type="component" value="Unassembled WGS sequence"/>
</dbReference>
<proteinExistence type="predicted"/>
<feature type="compositionally biased region" description="Polar residues" evidence="1">
    <location>
        <begin position="198"/>
        <end position="208"/>
    </location>
</feature>
<keyword evidence="3" id="KW-1185">Reference proteome</keyword>
<evidence type="ECO:0000313" key="3">
    <source>
        <dbReference type="Proteomes" id="UP001187192"/>
    </source>
</evidence>
<evidence type="ECO:0000256" key="1">
    <source>
        <dbReference type="SAM" id="MobiDB-lite"/>
    </source>
</evidence>
<feature type="region of interest" description="Disordered" evidence="1">
    <location>
        <begin position="182"/>
        <end position="214"/>
    </location>
</feature>
<sequence length="253" mass="27804">MESKHTAARVGKQFESLELSEMAFKSHKPSVDEPPVLKIKPLPTHLGDSGSRKKKRKKENWIHRTSATLWSKAAAKLGRNWGAICIKMLWDCHSKSAAKLGRSWRAICIKMLQDCYSKAAAKSHILFVCFFYTNKALPPPNSSPTSSPIDFAEQEACPCPIPSCTVLCQSSRWRRPIFSPTVQPAQPLVSPPDPNSPLLPTSQAQAISAQPKLPRPTLISDSVWSQSAARDIPATDLSPSTGSATNQVHRISQ</sequence>
<reference evidence="2" key="1">
    <citation type="submission" date="2023-07" db="EMBL/GenBank/DDBJ databases">
        <title>draft genome sequence of fig (Ficus carica).</title>
        <authorList>
            <person name="Takahashi T."/>
            <person name="Nishimura K."/>
        </authorList>
    </citation>
    <scope>NUCLEOTIDE SEQUENCE</scope>
</reference>
<feature type="region of interest" description="Disordered" evidence="1">
    <location>
        <begin position="25"/>
        <end position="60"/>
    </location>
</feature>
<name>A0AA88JCH8_FICCA</name>
<evidence type="ECO:0000313" key="2">
    <source>
        <dbReference type="EMBL" id="GMN71703.1"/>
    </source>
</evidence>
<organism evidence="2 3">
    <name type="scientific">Ficus carica</name>
    <name type="common">Common fig</name>
    <dbReference type="NCBI Taxonomy" id="3494"/>
    <lineage>
        <taxon>Eukaryota</taxon>
        <taxon>Viridiplantae</taxon>
        <taxon>Streptophyta</taxon>
        <taxon>Embryophyta</taxon>
        <taxon>Tracheophyta</taxon>
        <taxon>Spermatophyta</taxon>
        <taxon>Magnoliopsida</taxon>
        <taxon>eudicotyledons</taxon>
        <taxon>Gunneridae</taxon>
        <taxon>Pentapetalae</taxon>
        <taxon>rosids</taxon>
        <taxon>fabids</taxon>
        <taxon>Rosales</taxon>
        <taxon>Moraceae</taxon>
        <taxon>Ficeae</taxon>
        <taxon>Ficus</taxon>
    </lineage>
</organism>
<gene>
    <name evidence="2" type="ORF">TIFTF001_051872</name>
</gene>
<feature type="region of interest" description="Disordered" evidence="1">
    <location>
        <begin position="229"/>
        <end position="253"/>
    </location>
</feature>
<feature type="compositionally biased region" description="Polar residues" evidence="1">
    <location>
        <begin position="237"/>
        <end position="253"/>
    </location>
</feature>
<accession>A0AA88JCH8</accession>
<dbReference type="AlphaFoldDB" id="A0AA88JCH8"/>
<comment type="caution">
    <text evidence="2">The sequence shown here is derived from an EMBL/GenBank/DDBJ whole genome shotgun (WGS) entry which is preliminary data.</text>
</comment>
<protein>
    <submittedName>
        <fullName evidence="2">Uncharacterized protein</fullName>
    </submittedName>
</protein>
<dbReference type="EMBL" id="BTGU01010152">
    <property type="protein sequence ID" value="GMN71703.1"/>
    <property type="molecule type" value="Genomic_DNA"/>
</dbReference>